<dbReference type="OrthoDB" id="1002091at2759"/>
<protein>
    <submittedName>
        <fullName evidence="2">Uncharacterized protein LOC104240502</fullName>
    </submittedName>
</protein>
<reference evidence="2" key="2">
    <citation type="submission" date="2025-08" db="UniProtKB">
        <authorList>
            <consortium name="RefSeq"/>
        </authorList>
    </citation>
    <scope>IDENTIFICATION</scope>
    <source>
        <tissue evidence="2">Leaf</tissue>
    </source>
</reference>
<evidence type="ECO:0000313" key="2">
    <source>
        <dbReference type="RefSeq" id="XP_009793665.1"/>
    </source>
</evidence>
<gene>
    <name evidence="2" type="primary">LOC104240502</name>
</gene>
<name>A0A1U7Y4E4_NICSY</name>
<dbReference type="PANTHER" id="PTHR33223">
    <property type="entry name" value="CCHC-TYPE DOMAIN-CONTAINING PROTEIN"/>
    <property type="match status" value="1"/>
</dbReference>
<evidence type="ECO:0000313" key="1">
    <source>
        <dbReference type="Proteomes" id="UP000189701"/>
    </source>
</evidence>
<dbReference type="Proteomes" id="UP000189701">
    <property type="component" value="Unplaced"/>
</dbReference>
<dbReference type="AlphaFoldDB" id="A0A1U7Y4E4"/>
<keyword evidence="1" id="KW-1185">Reference proteome</keyword>
<accession>A0A1U7Y4E4</accession>
<dbReference type="RefSeq" id="XP_009793665.1">
    <property type="nucleotide sequence ID" value="XM_009795363.1"/>
</dbReference>
<dbReference type="PANTHER" id="PTHR33223:SF8">
    <property type="entry name" value="OS04G0172440 PROTEIN"/>
    <property type="match status" value="1"/>
</dbReference>
<organism evidence="1 2">
    <name type="scientific">Nicotiana sylvestris</name>
    <name type="common">Wood tobacco</name>
    <name type="synonym">South American tobacco</name>
    <dbReference type="NCBI Taxonomy" id="4096"/>
    <lineage>
        <taxon>Eukaryota</taxon>
        <taxon>Viridiplantae</taxon>
        <taxon>Streptophyta</taxon>
        <taxon>Embryophyta</taxon>
        <taxon>Tracheophyta</taxon>
        <taxon>Spermatophyta</taxon>
        <taxon>Magnoliopsida</taxon>
        <taxon>eudicotyledons</taxon>
        <taxon>Gunneridae</taxon>
        <taxon>Pentapetalae</taxon>
        <taxon>asterids</taxon>
        <taxon>lamiids</taxon>
        <taxon>Solanales</taxon>
        <taxon>Solanaceae</taxon>
        <taxon>Nicotianoideae</taxon>
        <taxon>Nicotianeae</taxon>
        <taxon>Nicotiana</taxon>
    </lineage>
</organism>
<dbReference type="eggNOG" id="ENOG502SCVS">
    <property type="taxonomic scope" value="Eukaryota"/>
</dbReference>
<reference evidence="1" key="1">
    <citation type="journal article" date="2013" name="Genome Biol.">
        <title>Reference genomes and transcriptomes of Nicotiana sylvestris and Nicotiana tomentosiformis.</title>
        <authorList>
            <person name="Sierro N."/>
            <person name="Battey J.N."/>
            <person name="Ouadi S."/>
            <person name="Bovet L."/>
            <person name="Goepfert S."/>
            <person name="Bakaher N."/>
            <person name="Peitsch M.C."/>
            <person name="Ivanov N.V."/>
        </authorList>
    </citation>
    <scope>NUCLEOTIDE SEQUENCE [LARGE SCALE GENOMIC DNA]</scope>
</reference>
<proteinExistence type="predicted"/>
<sequence>MQGIESQVSVPCKDLCLFPDIQLPTGFKTPKFDLYDGRGDPVAHLKGYCSEMRSVCRKDEFLMAYFSASLSGEALEWYTRQDVSKWHAWGDMNQDFVRHHQYNVCIIPDRSSLSQMEKKPEGSFGEFWLRGNEQVARVNPLINRKDVAEPSQ</sequence>